<evidence type="ECO:0000313" key="3">
    <source>
        <dbReference type="Proteomes" id="UP000319809"/>
    </source>
</evidence>
<protein>
    <submittedName>
        <fullName evidence="2">Uncharacterized protein</fullName>
    </submittedName>
</protein>
<keyword evidence="1" id="KW-1133">Transmembrane helix</keyword>
<keyword evidence="3" id="KW-1185">Reference proteome</keyword>
<name>A0A4Y5YH08_9GAMM</name>
<evidence type="ECO:0000313" key="2">
    <source>
        <dbReference type="EMBL" id="QDE31826.1"/>
    </source>
</evidence>
<keyword evidence="1" id="KW-0472">Membrane</keyword>
<gene>
    <name evidence="2" type="ORF">FH971_13170</name>
</gene>
<feature type="transmembrane region" description="Helical" evidence="1">
    <location>
        <begin position="74"/>
        <end position="91"/>
    </location>
</feature>
<dbReference type="AlphaFoldDB" id="A0A4Y5YH08"/>
<reference evidence="2 3" key="1">
    <citation type="submission" date="2019-06" db="EMBL/GenBank/DDBJ databases">
        <title>The genome of Shewanella sp. SM1901.</title>
        <authorList>
            <person name="Cha Q."/>
        </authorList>
    </citation>
    <scope>NUCLEOTIDE SEQUENCE [LARGE SCALE GENOMIC DNA]</scope>
    <source>
        <strain evidence="2 3">SM1901</strain>
    </source>
</reference>
<dbReference type="Proteomes" id="UP000319809">
    <property type="component" value="Chromosome"/>
</dbReference>
<evidence type="ECO:0000256" key="1">
    <source>
        <dbReference type="SAM" id="Phobius"/>
    </source>
</evidence>
<organism evidence="2 3">
    <name type="scientific">Shewanella polaris</name>
    <dbReference type="NCBI Taxonomy" id="2588449"/>
    <lineage>
        <taxon>Bacteria</taxon>
        <taxon>Pseudomonadati</taxon>
        <taxon>Pseudomonadota</taxon>
        <taxon>Gammaproteobacteria</taxon>
        <taxon>Alteromonadales</taxon>
        <taxon>Shewanellaceae</taxon>
        <taxon>Shewanella</taxon>
    </lineage>
</organism>
<keyword evidence="1" id="KW-0812">Transmembrane</keyword>
<proteinExistence type="predicted"/>
<sequence>MIYKLNMMTQGICQYIQLYYPDEYQRCHDMSSKMEQAQKYTQILLMESFHSGHLSLLQDPALQRLRHQLTRLKTLFLLSPFLLMIVITIITY</sequence>
<dbReference type="KEGG" id="spol:FH971_13170"/>
<accession>A0A4Y5YH08</accession>
<dbReference type="RefSeq" id="WP_137226581.1">
    <property type="nucleotide sequence ID" value="NZ_CP041036.1"/>
</dbReference>
<dbReference type="EMBL" id="CP041036">
    <property type="protein sequence ID" value="QDE31826.1"/>
    <property type="molecule type" value="Genomic_DNA"/>
</dbReference>